<feature type="active site" description="Proton donor/acceptor" evidence="7">
    <location>
        <position position="110"/>
    </location>
</feature>
<proteinExistence type="inferred from homology"/>
<dbReference type="UniPathway" id="UPA00219"/>
<dbReference type="PANTHER" id="PTHR30582">
    <property type="entry name" value="L,D-TRANSPEPTIDASE"/>
    <property type="match status" value="1"/>
</dbReference>
<feature type="active site" description="Nucleophile" evidence="7">
    <location>
        <position position="140"/>
    </location>
</feature>
<evidence type="ECO:0000256" key="2">
    <source>
        <dbReference type="ARBA" id="ARBA00005992"/>
    </source>
</evidence>
<dbReference type="GO" id="GO:0016740">
    <property type="term" value="F:transferase activity"/>
    <property type="evidence" value="ECO:0007669"/>
    <property type="project" value="UniProtKB-KW"/>
</dbReference>
<feature type="chain" id="PRO_5027980341" evidence="8">
    <location>
        <begin position="28"/>
        <end position="164"/>
    </location>
</feature>
<dbReference type="GO" id="GO:0008360">
    <property type="term" value="P:regulation of cell shape"/>
    <property type="evidence" value="ECO:0007669"/>
    <property type="project" value="UniProtKB-UniRule"/>
</dbReference>
<evidence type="ECO:0000256" key="5">
    <source>
        <dbReference type="ARBA" id="ARBA00022984"/>
    </source>
</evidence>
<dbReference type="InterPro" id="IPR005490">
    <property type="entry name" value="LD_TPept_cat_dom"/>
</dbReference>
<evidence type="ECO:0000256" key="6">
    <source>
        <dbReference type="ARBA" id="ARBA00023316"/>
    </source>
</evidence>
<keyword evidence="4 7" id="KW-0133">Cell shape</keyword>
<evidence type="ECO:0000259" key="9">
    <source>
        <dbReference type="PROSITE" id="PS52029"/>
    </source>
</evidence>
<comment type="similarity">
    <text evidence="2">Belongs to the YkuD family.</text>
</comment>
<dbReference type="AlphaFoldDB" id="A0A7C2W7E9"/>
<dbReference type="GO" id="GO:0018104">
    <property type="term" value="P:peptidoglycan-protein cross-linking"/>
    <property type="evidence" value="ECO:0007669"/>
    <property type="project" value="TreeGrafter"/>
</dbReference>
<comment type="pathway">
    <text evidence="1 7">Cell wall biogenesis; peptidoglycan biosynthesis.</text>
</comment>
<evidence type="ECO:0000256" key="8">
    <source>
        <dbReference type="SAM" id="SignalP"/>
    </source>
</evidence>
<dbReference type="EMBL" id="DSID01000149">
    <property type="protein sequence ID" value="HEX69989.1"/>
    <property type="molecule type" value="Genomic_DNA"/>
</dbReference>
<dbReference type="InterPro" id="IPR050979">
    <property type="entry name" value="LD-transpeptidase"/>
</dbReference>
<dbReference type="InterPro" id="IPR038063">
    <property type="entry name" value="Transpep_catalytic_dom"/>
</dbReference>
<keyword evidence="5 7" id="KW-0573">Peptidoglycan synthesis</keyword>
<dbReference type="Gene3D" id="2.40.440.10">
    <property type="entry name" value="L,D-transpeptidase catalytic domain-like"/>
    <property type="match status" value="1"/>
</dbReference>
<dbReference type="CDD" id="cd16913">
    <property type="entry name" value="YkuD_like"/>
    <property type="match status" value="1"/>
</dbReference>
<gene>
    <name evidence="10" type="ORF">ENP13_01925</name>
</gene>
<feature type="signal peptide" evidence="8">
    <location>
        <begin position="1"/>
        <end position="27"/>
    </location>
</feature>
<dbReference type="PROSITE" id="PS52029">
    <property type="entry name" value="LD_TPASE"/>
    <property type="match status" value="1"/>
</dbReference>
<evidence type="ECO:0000256" key="3">
    <source>
        <dbReference type="ARBA" id="ARBA00022679"/>
    </source>
</evidence>
<protein>
    <submittedName>
        <fullName evidence="10">Murein L,D-transpeptidase</fullName>
    </submittedName>
</protein>
<dbReference type="GO" id="GO:0071555">
    <property type="term" value="P:cell wall organization"/>
    <property type="evidence" value="ECO:0007669"/>
    <property type="project" value="UniProtKB-UniRule"/>
</dbReference>
<dbReference type="PANTHER" id="PTHR30582:SF2">
    <property type="entry name" value="L,D-TRANSPEPTIDASE YCIB-RELATED"/>
    <property type="match status" value="1"/>
</dbReference>
<keyword evidence="3" id="KW-0808">Transferase</keyword>
<reference evidence="10" key="1">
    <citation type="journal article" date="2020" name="mSystems">
        <title>Genome- and Community-Level Interaction Insights into Carbon Utilization and Element Cycling Functions of Hydrothermarchaeota in Hydrothermal Sediment.</title>
        <authorList>
            <person name="Zhou Z."/>
            <person name="Liu Y."/>
            <person name="Xu W."/>
            <person name="Pan J."/>
            <person name="Luo Z.H."/>
            <person name="Li M."/>
        </authorList>
    </citation>
    <scope>NUCLEOTIDE SEQUENCE [LARGE SCALE GENOMIC DNA]</scope>
    <source>
        <strain evidence="10">SpSt-192</strain>
    </source>
</reference>
<accession>A0A7C2W7E9</accession>
<dbReference type="GO" id="GO:0071972">
    <property type="term" value="F:peptidoglycan L,D-transpeptidase activity"/>
    <property type="evidence" value="ECO:0007669"/>
    <property type="project" value="TreeGrafter"/>
</dbReference>
<keyword evidence="6 7" id="KW-0961">Cell wall biogenesis/degradation</keyword>
<dbReference type="GO" id="GO:0005576">
    <property type="term" value="C:extracellular region"/>
    <property type="evidence" value="ECO:0007669"/>
    <property type="project" value="TreeGrafter"/>
</dbReference>
<name>A0A7C2W7E9_9BACT</name>
<evidence type="ECO:0000256" key="1">
    <source>
        <dbReference type="ARBA" id="ARBA00004752"/>
    </source>
</evidence>
<evidence type="ECO:0000256" key="4">
    <source>
        <dbReference type="ARBA" id="ARBA00022960"/>
    </source>
</evidence>
<evidence type="ECO:0000256" key="7">
    <source>
        <dbReference type="PROSITE-ProRule" id="PRU01373"/>
    </source>
</evidence>
<sequence>MARLTALVLSALLGLLAALSFPGSAEAASKRIVVSIAEQRLYAYDGGQLVISAPVTTGRPEMPTPRGTFAVRRKSSPHLFTSPFPVGHPFYYAPVSSTYALQFLPLYYLHDAPWRASFGPGTNTWHVDDWGRRRTGSLGCVNVPTGPMARLFHWASIGTPVIIQ</sequence>
<keyword evidence="8" id="KW-0732">Signal</keyword>
<comment type="caution">
    <text evidence="10">The sequence shown here is derived from an EMBL/GenBank/DDBJ whole genome shotgun (WGS) entry which is preliminary data.</text>
</comment>
<organism evidence="10">
    <name type="scientific">Thermorudis sp</name>
    <dbReference type="NCBI Taxonomy" id="1969470"/>
    <lineage>
        <taxon>Bacteria</taxon>
        <taxon>Pseudomonadati</taxon>
        <taxon>Thermomicrobiota</taxon>
        <taxon>Thermomicrobia</taxon>
        <taxon>Thermomicrobia incertae sedis</taxon>
        <taxon>Thermorudis</taxon>
    </lineage>
</organism>
<dbReference type="SUPFAM" id="SSF141523">
    <property type="entry name" value="L,D-transpeptidase catalytic domain-like"/>
    <property type="match status" value="1"/>
</dbReference>
<evidence type="ECO:0000313" key="10">
    <source>
        <dbReference type="EMBL" id="HEX69989.1"/>
    </source>
</evidence>
<feature type="domain" description="L,D-TPase catalytic" evidence="9">
    <location>
        <begin position="30"/>
        <end position="164"/>
    </location>
</feature>
<dbReference type="Pfam" id="PF03734">
    <property type="entry name" value="YkuD"/>
    <property type="match status" value="1"/>
</dbReference>